<dbReference type="InterPro" id="IPR052025">
    <property type="entry name" value="Xyloglucanase_GH74"/>
</dbReference>
<dbReference type="SUPFAM" id="SSF110296">
    <property type="entry name" value="Oligoxyloglucan reducing end-specific cellobiohydrolase"/>
    <property type="match status" value="1"/>
</dbReference>
<name>A0A9D7SB85_9BACT</name>
<sequence length="342" mass="38011">MKMYNVILLLFLQSLVSCQKAPEKILISDSKIIYQSEDGGKTWRDVGLGLSDGMGLNCIIATQDEIFLGSEHGVIRSNSKAVNPTWDKDMFITDPIYSFIPGKFGPYAHSAHNGLYQKISSTGIWIPKYLNLNDKYIFSVLELSNGAILLACTKGIFKSVDDGKTWNQVYNDENVYTMSLSNEVIIAGCSSGLIRSTDKGEHWTQVLTDDRGTSTTKVIEGRFFAISLRSNEWKDKMAYAGKLANKLRYSDDLGLTWKRMDEHLLPVELNVSIANQSSTGQVINDIIQVGDVLVCCVGNVIYRSTDKGQSWQAVLTGSKENRRFEFVKSGSKIYAMSVNSGC</sequence>
<protein>
    <submittedName>
        <fullName evidence="1">Uncharacterized protein</fullName>
    </submittedName>
</protein>
<dbReference type="EMBL" id="JADKFW010000011">
    <property type="protein sequence ID" value="MBK9718613.1"/>
    <property type="molecule type" value="Genomic_DNA"/>
</dbReference>
<dbReference type="PANTHER" id="PTHR43739:SF5">
    <property type="entry name" value="EXO-ALPHA-SIALIDASE"/>
    <property type="match status" value="1"/>
</dbReference>
<comment type="caution">
    <text evidence="1">The sequence shown here is derived from an EMBL/GenBank/DDBJ whole genome shotgun (WGS) entry which is preliminary data.</text>
</comment>
<dbReference type="Proteomes" id="UP000808349">
    <property type="component" value="Unassembled WGS sequence"/>
</dbReference>
<proteinExistence type="predicted"/>
<dbReference type="GO" id="GO:0010411">
    <property type="term" value="P:xyloglucan metabolic process"/>
    <property type="evidence" value="ECO:0007669"/>
    <property type="project" value="TreeGrafter"/>
</dbReference>
<organism evidence="1 2">
    <name type="scientific">Candidatus Defluviibacterium haderslevense</name>
    <dbReference type="NCBI Taxonomy" id="2981993"/>
    <lineage>
        <taxon>Bacteria</taxon>
        <taxon>Pseudomonadati</taxon>
        <taxon>Bacteroidota</taxon>
        <taxon>Saprospiria</taxon>
        <taxon>Saprospirales</taxon>
        <taxon>Saprospiraceae</taxon>
        <taxon>Candidatus Defluviibacterium</taxon>
    </lineage>
</organism>
<reference evidence="1 2" key="1">
    <citation type="submission" date="2020-10" db="EMBL/GenBank/DDBJ databases">
        <title>Connecting structure to function with the recovery of over 1000 high-quality activated sludge metagenome-assembled genomes encoding full-length rRNA genes using long-read sequencing.</title>
        <authorList>
            <person name="Singleton C.M."/>
            <person name="Petriglieri F."/>
            <person name="Kristensen J.M."/>
            <person name="Kirkegaard R.H."/>
            <person name="Michaelsen T.Y."/>
            <person name="Andersen M.H."/>
            <person name="Karst S.M."/>
            <person name="Dueholm M.S."/>
            <person name="Nielsen P.H."/>
            <person name="Albertsen M."/>
        </authorList>
    </citation>
    <scope>NUCLEOTIDE SEQUENCE [LARGE SCALE GENOMIC DNA]</scope>
    <source>
        <strain evidence="1">Ribe_18-Q3-R11-54_BAT3C.373</strain>
    </source>
</reference>
<dbReference type="InterPro" id="IPR015943">
    <property type="entry name" value="WD40/YVTN_repeat-like_dom_sf"/>
</dbReference>
<dbReference type="PROSITE" id="PS51257">
    <property type="entry name" value="PROKAR_LIPOPROTEIN"/>
    <property type="match status" value="1"/>
</dbReference>
<dbReference type="CDD" id="cd15482">
    <property type="entry name" value="Sialidase_non-viral"/>
    <property type="match status" value="1"/>
</dbReference>
<dbReference type="Gene3D" id="2.130.10.10">
    <property type="entry name" value="YVTN repeat-like/Quinoprotein amine dehydrogenase"/>
    <property type="match status" value="3"/>
</dbReference>
<evidence type="ECO:0000313" key="1">
    <source>
        <dbReference type="EMBL" id="MBK9718613.1"/>
    </source>
</evidence>
<gene>
    <name evidence="1" type="ORF">IPO85_14090</name>
</gene>
<accession>A0A9D7SB85</accession>
<evidence type="ECO:0000313" key="2">
    <source>
        <dbReference type="Proteomes" id="UP000808349"/>
    </source>
</evidence>
<dbReference type="AlphaFoldDB" id="A0A9D7SB85"/>
<dbReference type="PANTHER" id="PTHR43739">
    <property type="entry name" value="XYLOGLUCANASE (EUROFUNG)"/>
    <property type="match status" value="1"/>
</dbReference>